<comment type="caution">
    <text evidence="3">The sequence shown here is derived from an EMBL/GenBank/DDBJ whole genome shotgun (WGS) entry which is preliminary data.</text>
</comment>
<protein>
    <submittedName>
        <fullName evidence="3">Cupin domain-containing protein</fullName>
    </submittedName>
</protein>
<feature type="domain" description="Cupin type-2" evidence="2">
    <location>
        <begin position="51"/>
        <end position="110"/>
    </location>
</feature>
<sequence>MISAKLGTHSANVTLTTDSNGEQIENPVTGDRMTILCSTNDTNGEYVKFQFELPPGSQGSPLHYHDTKTEIFEVLSGSLEMEVGEKGNIKVLQPGEVLQIPANVYHSFRNGL</sequence>
<accession>A0ABR8F2R3</accession>
<dbReference type="PANTHER" id="PTHR36440">
    <property type="entry name" value="PUTATIVE (AFU_ORTHOLOGUE AFUA_8G07350)-RELATED"/>
    <property type="match status" value="1"/>
</dbReference>
<dbReference type="InterPro" id="IPR014710">
    <property type="entry name" value="RmlC-like_jellyroll"/>
</dbReference>
<feature type="region of interest" description="Disordered" evidence="1">
    <location>
        <begin position="1"/>
        <end position="26"/>
    </location>
</feature>
<dbReference type="PANTHER" id="PTHR36440:SF1">
    <property type="entry name" value="PUTATIVE (AFU_ORTHOLOGUE AFUA_8G07350)-RELATED"/>
    <property type="match status" value="1"/>
</dbReference>
<feature type="compositionally biased region" description="Polar residues" evidence="1">
    <location>
        <begin position="9"/>
        <end position="23"/>
    </location>
</feature>
<organism evidence="3 4">
    <name type="scientific">Nostoc linckia FACHB-391</name>
    <dbReference type="NCBI Taxonomy" id="2692906"/>
    <lineage>
        <taxon>Bacteria</taxon>
        <taxon>Bacillati</taxon>
        <taxon>Cyanobacteriota</taxon>
        <taxon>Cyanophyceae</taxon>
        <taxon>Nostocales</taxon>
        <taxon>Nostocaceae</taxon>
        <taxon>Nostoc</taxon>
    </lineage>
</organism>
<dbReference type="SUPFAM" id="SSF51182">
    <property type="entry name" value="RmlC-like cupins"/>
    <property type="match status" value="1"/>
</dbReference>
<dbReference type="Gene3D" id="2.60.120.10">
    <property type="entry name" value="Jelly Rolls"/>
    <property type="match status" value="1"/>
</dbReference>
<dbReference type="InterPro" id="IPR011051">
    <property type="entry name" value="RmlC_Cupin_sf"/>
</dbReference>
<dbReference type="RefSeq" id="WP_190894937.1">
    <property type="nucleotide sequence ID" value="NZ_JACJTE010000040.1"/>
</dbReference>
<dbReference type="Proteomes" id="UP000604661">
    <property type="component" value="Unassembled WGS sequence"/>
</dbReference>
<dbReference type="InterPro" id="IPR013096">
    <property type="entry name" value="Cupin_2"/>
</dbReference>
<evidence type="ECO:0000313" key="3">
    <source>
        <dbReference type="EMBL" id="MBD2564029.1"/>
    </source>
</evidence>
<dbReference type="Pfam" id="PF07883">
    <property type="entry name" value="Cupin_2"/>
    <property type="match status" value="1"/>
</dbReference>
<keyword evidence="4" id="KW-1185">Reference proteome</keyword>
<gene>
    <name evidence="3" type="ORF">H6G95_26185</name>
</gene>
<dbReference type="InterPro" id="IPR053146">
    <property type="entry name" value="QDO-like"/>
</dbReference>
<evidence type="ECO:0000259" key="2">
    <source>
        <dbReference type="Pfam" id="PF07883"/>
    </source>
</evidence>
<dbReference type="EMBL" id="JACJTE010000040">
    <property type="protein sequence ID" value="MBD2564029.1"/>
    <property type="molecule type" value="Genomic_DNA"/>
</dbReference>
<evidence type="ECO:0000256" key="1">
    <source>
        <dbReference type="SAM" id="MobiDB-lite"/>
    </source>
</evidence>
<reference evidence="3 4" key="1">
    <citation type="journal article" date="2020" name="ISME J.">
        <title>Comparative genomics reveals insights into cyanobacterial evolution and habitat adaptation.</title>
        <authorList>
            <person name="Chen M.Y."/>
            <person name="Teng W.K."/>
            <person name="Zhao L."/>
            <person name="Hu C.X."/>
            <person name="Zhou Y.K."/>
            <person name="Han B.P."/>
            <person name="Song L.R."/>
            <person name="Shu W.S."/>
        </authorList>
    </citation>
    <scope>NUCLEOTIDE SEQUENCE [LARGE SCALE GENOMIC DNA]</scope>
    <source>
        <strain evidence="3 4">FACHB-391</strain>
    </source>
</reference>
<proteinExistence type="predicted"/>
<evidence type="ECO:0000313" key="4">
    <source>
        <dbReference type="Proteomes" id="UP000604661"/>
    </source>
</evidence>
<name>A0ABR8F2R3_NOSLI</name>